<comment type="similarity">
    <text evidence="2 11">Belongs to the WhiB family.</text>
</comment>
<gene>
    <name evidence="11" type="primary">whiB</name>
    <name evidence="13" type="ORF">LQ384_29025</name>
</gene>
<dbReference type="InterPro" id="IPR034768">
    <property type="entry name" value="4FE4S_WBL"/>
</dbReference>
<evidence type="ECO:0000256" key="1">
    <source>
        <dbReference type="ARBA" id="ARBA00004496"/>
    </source>
</evidence>
<name>A0AAW4XQ16_RHORH</name>
<comment type="PTM">
    <text evidence="11">Upon Fe-S cluster removal intramolecular disulfide bonds are formed.</text>
</comment>
<proteinExistence type="inferred from homology"/>
<evidence type="ECO:0000313" key="13">
    <source>
        <dbReference type="EMBL" id="MCD2115113.1"/>
    </source>
</evidence>
<dbReference type="EMBL" id="JAJNCO010000057">
    <property type="protein sequence ID" value="MCD2115113.1"/>
    <property type="molecule type" value="Genomic_DNA"/>
</dbReference>
<dbReference type="InterPro" id="IPR003482">
    <property type="entry name" value="Whib"/>
</dbReference>
<dbReference type="Proteomes" id="UP001198630">
    <property type="component" value="Unassembled WGS sequence"/>
</dbReference>
<evidence type="ECO:0000256" key="11">
    <source>
        <dbReference type="HAMAP-Rule" id="MF_01479"/>
    </source>
</evidence>
<evidence type="ECO:0000259" key="12">
    <source>
        <dbReference type="PROSITE" id="PS51674"/>
    </source>
</evidence>
<keyword evidence="6 11" id="KW-0411">Iron-sulfur</keyword>
<evidence type="ECO:0000256" key="9">
    <source>
        <dbReference type="ARBA" id="ARBA00023157"/>
    </source>
</evidence>
<sequence>MSPTDLHASSTAKTHAAPTDLEPWWLHADCRFFGAALFFAPEHETPAQRIRRERNAKRICGPCPVRAQCLECALSIGETYGIWGGTTERERAG</sequence>
<dbReference type="GO" id="GO:0045454">
    <property type="term" value="P:cell redox homeostasis"/>
    <property type="evidence" value="ECO:0007669"/>
    <property type="project" value="TreeGrafter"/>
</dbReference>
<dbReference type="GO" id="GO:0045892">
    <property type="term" value="P:negative regulation of DNA-templated transcription"/>
    <property type="evidence" value="ECO:0007669"/>
    <property type="project" value="TreeGrafter"/>
</dbReference>
<evidence type="ECO:0000256" key="7">
    <source>
        <dbReference type="ARBA" id="ARBA00023015"/>
    </source>
</evidence>
<dbReference type="HAMAP" id="MF_01479">
    <property type="entry name" value="WhiB"/>
    <property type="match status" value="1"/>
</dbReference>
<keyword evidence="3 11" id="KW-0004">4Fe-4S</keyword>
<evidence type="ECO:0000256" key="6">
    <source>
        <dbReference type="ARBA" id="ARBA00023014"/>
    </source>
</evidence>
<protein>
    <recommendedName>
        <fullName evidence="11">Transcriptional regulator WhiB</fullName>
    </recommendedName>
</protein>
<evidence type="ECO:0000256" key="3">
    <source>
        <dbReference type="ARBA" id="ARBA00022485"/>
    </source>
</evidence>
<dbReference type="PROSITE" id="PS51674">
    <property type="entry name" value="4FE4S_WBL"/>
    <property type="match status" value="1"/>
</dbReference>
<dbReference type="RefSeq" id="WP_230792999.1">
    <property type="nucleotide sequence ID" value="NZ_JAJNCO010000057.1"/>
</dbReference>
<evidence type="ECO:0000256" key="2">
    <source>
        <dbReference type="ARBA" id="ARBA00006597"/>
    </source>
</evidence>
<dbReference type="GO" id="GO:0047134">
    <property type="term" value="F:protein-disulfide reductase [NAD(P)H] activity"/>
    <property type="evidence" value="ECO:0007669"/>
    <property type="project" value="TreeGrafter"/>
</dbReference>
<feature type="binding site" evidence="11">
    <location>
        <position position="69"/>
    </location>
    <ligand>
        <name>[4Fe-4S] cluster</name>
        <dbReference type="ChEBI" id="CHEBI:49883"/>
    </ligand>
</feature>
<evidence type="ECO:0000256" key="10">
    <source>
        <dbReference type="ARBA" id="ARBA00023163"/>
    </source>
</evidence>
<feature type="binding site" evidence="11">
    <location>
        <position position="30"/>
    </location>
    <ligand>
        <name>[4Fe-4S] cluster</name>
        <dbReference type="ChEBI" id="CHEBI:49883"/>
    </ligand>
</feature>
<comment type="caution">
    <text evidence="13">The sequence shown here is derived from an EMBL/GenBank/DDBJ whole genome shotgun (WGS) entry which is preliminary data.</text>
</comment>
<keyword evidence="8 11" id="KW-0238">DNA-binding</keyword>
<comment type="subcellular location">
    <subcellularLocation>
        <location evidence="1 11">Cytoplasm</location>
    </subcellularLocation>
</comment>
<keyword evidence="5 11" id="KW-0408">Iron</keyword>
<keyword evidence="7 11" id="KW-0805">Transcription regulation</keyword>
<dbReference type="GO" id="GO:0046872">
    <property type="term" value="F:metal ion binding"/>
    <property type="evidence" value="ECO:0007669"/>
    <property type="project" value="UniProtKB-KW"/>
</dbReference>
<dbReference type="GO" id="GO:0005737">
    <property type="term" value="C:cytoplasm"/>
    <property type="evidence" value="ECO:0007669"/>
    <property type="project" value="UniProtKB-SubCell"/>
</dbReference>
<evidence type="ECO:0000256" key="4">
    <source>
        <dbReference type="ARBA" id="ARBA00022723"/>
    </source>
</evidence>
<comment type="function">
    <text evidence="11">Acts as a transcriptional regulator. Probably redox-responsive. The apo- but not holo-form probably binds DNA.</text>
</comment>
<dbReference type="AlphaFoldDB" id="A0AAW4XQ16"/>
<keyword evidence="9 11" id="KW-1015">Disulfide bond</keyword>
<accession>A0AAW4XQ16</accession>
<evidence type="ECO:0000313" key="14">
    <source>
        <dbReference type="Proteomes" id="UP001198630"/>
    </source>
</evidence>
<dbReference type="Pfam" id="PF02467">
    <property type="entry name" value="Whib"/>
    <property type="match status" value="1"/>
</dbReference>
<feature type="domain" description="4Fe-4S Wbl-type" evidence="12">
    <location>
        <begin position="29"/>
        <end position="93"/>
    </location>
</feature>
<keyword evidence="11" id="KW-0963">Cytoplasm</keyword>
<dbReference type="GO" id="GO:0003677">
    <property type="term" value="F:DNA binding"/>
    <property type="evidence" value="ECO:0007669"/>
    <property type="project" value="UniProtKB-UniRule"/>
</dbReference>
<keyword evidence="10 11" id="KW-0804">Transcription</keyword>
<feature type="binding site" evidence="11">
    <location>
        <position position="63"/>
    </location>
    <ligand>
        <name>[4Fe-4S] cluster</name>
        <dbReference type="ChEBI" id="CHEBI:49883"/>
    </ligand>
</feature>
<comment type="PTM">
    <text evidence="11">The Fe-S cluster can be nitrosylated by nitric oxide (NO).</text>
</comment>
<feature type="binding site" evidence="11">
    <location>
        <position position="60"/>
    </location>
    <ligand>
        <name>[4Fe-4S] cluster</name>
        <dbReference type="ChEBI" id="CHEBI:49883"/>
    </ligand>
</feature>
<evidence type="ECO:0000256" key="5">
    <source>
        <dbReference type="ARBA" id="ARBA00023004"/>
    </source>
</evidence>
<reference evidence="13" key="1">
    <citation type="submission" date="2021-11" db="EMBL/GenBank/DDBJ databases">
        <title>Development of a sustainable strategy for remediation of hydrocarbon-contaminated territories based on the waste exchange concept.</title>
        <authorList>
            <person name="Elkin A."/>
        </authorList>
    </citation>
    <scope>NUCLEOTIDE SEQUENCE</scope>
    <source>
        <strain evidence="13">IEGM 757</strain>
    </source>
</reference>
<dbReference type="GO" id="GO:0051539">
    <property type="term" value="F:4 iron, 4 sulfur cluster binding"/>
    <property type="evidence" value="ECO:0007669"/>
    <property type="project" value="UniProtKB-UniRule"/>
</dbReference>
<dbReference type="GO" id="GO:0035731">
    <property type="term" value="F:dinitrosyl-iron complex binding"/>
    <property type="evidence" value="ECO:0007669"/>
    <property type="project" value="UniProtKB-UniRule"/>
</dbReference>
<comment type="cofactor">
    <cofactor evidence="11">
        <name>[4Fe-4S] cluster</name>
        <dbReference type="ChEBI" id="CHEBI:49883"/>
    </cofactor>
    <text evidence="11">Binds 1 [4Fe-4S] cluster per subunit. Following nitrosylation of the [4Fe-4S] cluster binds 1 [4Fe-8(NO)] cluster per subunit.</text>
</comment>
<dbReference type="PANTHER" id="PTHR38839">
    <property type="entry name" value="TRANSCRIPTIONAL REGULATOR WHID-RELATED"/>
    <property type="match status" value="1"/>
</dbReference>
<organism evidence="13 14">
    <name type="scientific">Rhodococcus rhodochrous</name>
    <dbReference type="NCBI Taxonomy" id="1829"/>
    <lineage>
        <taxon>Bacteria</taxon>
        <taxon>Bacillati</taxon>
        <taxon>Actinomycetota</taxon>
        <taxon>Actinomycetes</taxon>
        <taxon>Mycobacteriales</taxon>
        <taxon>Nocardiaceae</taxon>
        <taxon>Rhodococcus</taxon>
    </lineage>
</organism>
<evidence type="ECO:0000256" key="8">
    <source>
        <dbReference type="ARBA" id="ARBA00023125"/>
    </source>
</evidence>
<keyword evidence="4 11" id="KW-0479">Metal-binding</keyword>